<dbReference type="RefSeq" id="WP_369665796.1">
    <property type="nucleotide sequence ID" value="NZ_JBDKXB010000003.1"/>
</dbReference>
<sequence>MPAPSDPLRDLYKSLTGRGALPLERDDPYYVPILQATPERDPILMLWQRLDWAESESVHLLTGFRGNGKSTELRRLKALLEQQSEARVFLVNMTDFLLLTKPLELSDFVLSLMTALGQAVERETSLNALTHSYWERLHAFLTAEVRIDLSDLDLAAVYRARVTGLEVPLPATAEGLLEGQLPRLLNPPTYVQALKGPVWLDLTRLPADDGTPSRARLAADVDNGEALRDLSVSLDNVGRIDQALGDLETARTAFGESLDIARRLAQALPNHKDFEGLVSRFEQRIATLASRSEGD</sequence>
<comment type="caution">
    <text evidence="1">The sequence shown here is derived from an EMBL/GenBank/DDBJ whole genome shotgun (WGS) entry which is preliminary data.</text>
</comment>
<evidence type="ECO:0000313" key="1">
    <source>
        <dbReference type="EMBL" id="MEY6431411.1"/>
    </source>
</evidence>
<keyword evidence="2" id="KW-1185">Reference proteome</keyword>
<dbReference type="EMBL" id="JBDKXB010000003">
    <property type="protein sequence ID" value="MEY6431411.1"/>
    <property type="molecule type" value="Genomic_DNA"/>
</dbReference>
<evidence type="ECO:0008006" key="3">
    <source>
        <dbReference type="Google" id="ProtNLM"/>
    </source>
</evidence>
<accession>A0ABV4BAF2</accession>
<reference evidence="1 2" key="1">
    <citation type="submission" date="2024-05" db="EMBL/GenBank/DDBJ databases">
        <title>Genome Sequence and Characterization of the New Strain Purple Sulfur Bacterium of Genus Thioalkalicoccus.</title>
        <authorList>
            <person name="Bryantseva I.A."/>
            <person name="Kyndt J.A."/>
            <person name="Imhoff J.F."/>
        </authorList>
    </citation>
    <scope>NUCLEOTIDE SEQUENCE [LARGE SCALE GENOMIC DNA]</scope>
    <source>
        <strain evidence="1 2">Um2</strain>
    </source>
</reference>
<dbReference type="Proteomes" id="UP001564408">
    <property type="component" value="Unassembled WGS sequence"/>
</dbReference>
<name>A0ABV4BAF2_9GAMM</name>
<gene>
    <name evidence="1" type="ORF">ABC977_03205</name>
</gene>
<protein>
    <recommendedName>
        <fullName evidence="3">Orc1-like AAA ATPase domain-containing protein</fullName>
    </recommendedName>
</protein>
<evidence type="ECO:0000313" key="2">
    <source>
        <dbReference type="Proteomes" id="UP001564408"/>
    </source>
</evidence>
<proteinExistence type="predicted"/>
<organism evidence="1 2">
    <name type="scientific">Thioalkalicoccus limnaeus</name>
    <dbReference type="NCBI Taxonomy" id="120681"/>
    <lineage>
        <taxon>Bacteria</taxon>
        <taxon>Pseudomonadati</taxon>
        <taxon>Pseudomonadota</taxon>
        <taxon>Gammaproteobacteria</taxon>
        <taxon>Chromatiales</taxon>
        <taxon>Chromatiaceae</taxon>
        <taxon>Thioalkalicoccus</taxon>
    </lineage>
</organism>